<keyword evidence="2" id="KW-1185">Reference proteome</keyword>
<reference evidence="1 2" key="1">
    <citation type="journal article" date="2015" name="Appl. Environ. Microbiol.">
        <title>Three of a Kind: Genetically Similar Tsukamurella Phages TIN2, TIN3, and TIN4.</title>
        <authorList>
            <person name="Dyson Z.A."/>
            <person name="Tucci J."/>
            <person name="Seviour R.J."/>
            <person name="Petrovski S."/>
        </authorList>
    </citation>
    <scope>NUCLEOTIDE SEQUENCE [LARGE SCALE GENOMIC DNA]</scope>
</reference>
<name>A0A0K0N529_9CAUD</name>
<protein>
    <submittedName>
        <fullName evidence="1">Uncharacterized protein</fullName>
    </submittedName>
</protein>
<dbReference type="KEGG" id="vg:26631066"/>
<gene>
    <name evidence="1" type="ORF">TIN2_105</name>
</gene>
<accession>A0A0K0N529</accession>
<evidence type="ECO:0000313" key="2">
    <source>
        <dbReference type="Proteomes" id="UP000203853"/>
    </source>
</evidence>
<proteinExistence type="predicted"/>
<organism evidence="1 2">
    <name type="scientific">Tsukamurella phage TIN2</name>
    <dbReference type="NCBI Taxonomy" id="1636545"/>
    <lineage>
        <taxon>Viruses</taxon>
        <taxon>Duplodnaviria</taxon>
        <taxon>Heunggongvirae</taxon>
        <taxon>Uroviricota</taxon>
        <taxon>Caudoviricetes</taxon>
        <taxon>Tinduovirus</taxon>
        <taxon>Tinduovirus TIN2</taxon>
    </lineage>
</organism>
<dbReference type="RefSeq" id="YP_009204540.1">
    <property type="nucleotide sequence ID" value="NC_028865.1"/>
</dbReference>
<dbReference type="Proteomes" id="UP000203853">
    <property type="component" value="Segment"/>
</dbReference>
<dbReference type="OrthoDB" id="28013at10239"/>
<dbReference type="GeneID" id="26631066"/>
<sequence length="76" mass="8563">MQQKKATRSSRRRIEVRVKAEALAAGWDVHVHDVSGHLLTTHCVSRQNVAFKATQEAARALSVPEGRIKINRVEYV</sequence>
<dbReference type="EMBL" id="KR011062">
    <property type="protein sequence ID" value="AKJ71795.1"/>
    <property type="molecule type" value="Genomic_DNA"/>
</dbReference>
<evidence type="ECO:0000313" key="1">
    <source>
        <dbReference type="EMBL" id="AKJ71795.1"/>
    </source>
</evidence>